<comment type="caution">
    <text evidence="1">The sequence shown here is derived from an EMBL/GenBank/DDBJ whole genome shotgun (WGS) entry which is preliminary data.</text>
</comment>
<dbReference type="RefSeq" id="WP_232175203.1">
    <property type="nucleotide sequence ID" value="NZ_JAJPWV010000001.1"/>
</dbReference>
<dbReference type="EMBL" id="JAJPWV010000001">
    <property type="protein sequence ID" value="MCD8739330.1"/>
    <property type="molecule type" value="Genomic_DNA"/>
</dbReference>
<organism evidence="1 2">
    <name type="scientific">Mucilaginibacter roseus</name>
    <dbReference type="NCBI Taxonomy" id="1528868"/>
    <lineage>
        <taxon>Bacteria</taxon>
        <taxon>Pseudomonadati</taxon>
        <taxon>Bacteroidota</taxon>
        <taxon>Sphingobacteriia</taxon>
        <taxon>Sphingobacteriales</taxon>
        <taxon>Sphingobacteriaceae</taxon>
        <taxon>Mucilaginibacter</taxon>
    </lineage>
</organism>
<keyword evidence="2" id="KW-1185">Reference proteome</keyword>
<dbReference type="Proteomes" id="UP001199919">
    <property type="component" value="Unassembled WGS sequence"/>
</dbReference>
<evidence type="ECO:0000313" key="2">
    <source>
        <dbReference type="Proteomes" id="UP001199919"/>
    </source>
</evidence>
<reference evidence="1 2" key="1">
    <citation type="submission" date="2021-12" db="EMBL/GenBank/DDBJ databases">
        <title>Mucilaginibacter roseus genome.</title>
        <authorList>
            <person name="Ferreira J.R."/>
            <person name="Newman J.D."/>
        </authorList>
    </citation>
    <scope>NUCLEOTIDE SEQUENCE [LARGE SCALE GENOMIC DNA]</scope>
    <source>
        <strain evidence="1 2">LMG 28454</strain>
    </source>
</reference>
<gene>
    <name evidence="1" type="ORF">LT679_01840</name>
</gene>
<sequence length="150" mass="17420">MLESTSDCYIDNAGRITSNAPKIYGQDRFAENKMLGRFDMGDLSYQELYVPGIQIIYGDWRFRNLAATDVQKEGEFVEMHFTLSGTGEVCDSLSGNVYHFQENKQSLFFISSLSGRSQFQTPEFRFFELRLSPEYFLEICKRQLCTYSFI</sequence>
<accession>A0ABS8TWS2</accession>
<evidence type="ECO:0000313" key="1">
    <source>
        <dbReference type="EMBL" id="MCD8739330.1"/>
    </source>
</evidence>
<name>A0ABS8TWS2_9SPHI</name>
<proteinExistence type="predicted"/>
<protein>
    <submittedName>
        <fullName evidence="1">Uncharacterized protein</fullName>
    </submittedName>
</protein>